<dbReference type="GO" id="GO:0003676">
    <property type="term" value="F:nucleic acid binding"/>
    <property type="evidence" value="ECO:0007669"/>
    <property type="project" value="InterPro"/>
</dbReference>
<sequence>MKSKDLQKLVFCKYEQGDGPTKIFRDLNGFVGLRTVNRWCKMIRGTGSIQLSTSPGAPRLARTNKDHWPPNSPDLNPLDYSMWDEFAIAINWKTVISKTTLIEELKRAVKEIRQDVILQSCSSWTIRLQRLYGYFDPFGYAVLTDKERSKIERQLKQKQKEHNKFSTPTATLSSSTASSISVPSTSSATGSRHTEKQNNEKLSCLEMFLKSINKSISSEKCSRKAISEEISYY</sequence>
<protein>
    <recommendedName>
        <fullName evidence="4">Transposase</fullName>
    </recommendedName>
</protein>
<evidence type="ECO:0000313" key="2">
    <source>
        <dbReference type="EMBL" id="CAF2093161.1"/>
    </source>
</evidence>
<dbReference type="Proteomes" id="UP000663856">
    <property type="component" value="Unassembled WGS sequence"/>
</dbReference>
<dbReference type="EMBL" id="CAJNRF010007618">
    <property type="protein sequence ID" value="CAF2093161.1"/>
    <property type="molecule type" value="Genomic_DNA"/>
</dbReference>
<organism evidence="2 3">
    <name type="scientific">Rotaria magnacalcarata</name>
    <dbReference type="NCBI Taxonomy" id="392030"/>
    <lineage>
        <taxon>Eukaryota</taxon>
        <taxon>Metazoa</taxon>
        <taxon>Spiralia</taxon>
        <taxon>Gnathifera</taxon>
        <taxon>Rotifera</taxon>
        <taxon>Eurotatoria</taxon>
        <taxon>Bdelloidea</taxon>
        <taxon>Philodinida</taxon>
        <taxon>Philodinidae</taxon>
        <taxon>Rotaria</taxon>
    </lineage>
</organism>
<comment type="caution">
    <text evidence="2">The sequence shown here is derived from an EMBL/GenBank/DDBJ whole genome shotgun (WGS) entry which is preliminary data.</text>
</comment>
<dbReference type="InterPro" id="IPR036397">
    <property type="entry name" value="RNaseH_sf"/>
</dbReference>
<proteinExistence type="predicted"/>
<evidence type="ECO:0008006" key="4">
    <source>
        <dbReference type="Google" id="ProtNLM"/>
    </source>
</evidence>
<feature type="compositionally biased region" description="Low complexity" evidence="1">
    <location>
        <begin position="166"/>
        <end position="191"/>
    </location>
</feature>
<reference evidence="2" key="1">
    <citation type="submission" date="2021-02" db="EMBL/GenBank/DDBJ databases">
        <authorList>
            <person name="Nowell W R."/>
        </authorList>
    </citation>
    <scope>NUCLEOTIDE SEQUENCE</scope>
</reference>
<dbReference type="AlphaFoldDB" id="A0A816SW94"/>
<gene>
    <name evidence="2" type="ORF">WKI299_LOCUS18666</name>
</gene>
<accession>A0A816SW94</accession>
<dbReference type="Gene3D" id="3.30.420.10">
    <property type="entry name" value="Ribonuclease H-like superfamily/Ribonuclease H"/>
    <property type="match status" value="1"/>
</dbReference>
<name>A0A816SW94_9BILA</name>
<feature type="region of interest" description="Disordered" evidence="1">
    <location>
        <begin position="156"/>
        <end position="197"/>
    </location>
</feature>
<evidence type="ECO:0000256" key="1">
    <source>
        <dbReference type="SAM" id="MobiDB-lite"/>
    </source>
</evidence>
<evidence type="ECO:0000313" key="3">
    <source>
        <dbReference type="Proteomes" id="UP000663856"/>
    </source>
</evidence>